<protein>
    <submittedName>
        <fullName evidence="4">Flavin reductase</fullName>
    </submittedName>
</protein>
<sequence length="166" mass="18148">MATEDRTAVFDAVVAAADYPVLLVTAQADGRRAGCLVGFATQVSIEPRRFLIGLSKKNHTYRVAQRAERLAVHLLGSEQLSLARLFGGETGDDIDKFVHCDWHAGPDGIPVLSTVPSWFSARIRERYDFGDHVGMLLEPEDGDVRRPAAETLHYHSVADLVAGHAV</sequence>
<evidence type="ECO:0000256" key="2">
    <source>
        <dbReference type="ARBA" id="ARBA00023002"/>
    </source>
</evidence>
<dbReference type="PANTHER" id="PTHR30466">
    <property type="entry name" value="FLAVIN REDUCTASE"/>
    <property type="match status" value="1"/>
</dbReference>
<evidence type="ECO:0000313" key="5">
    <source>
        <dbReference type="Proteomes" id="UP000540698"/>
    </source>
</evidence>
<dbReference type="GO" id="GO:0042602">
    <property type="term" value="F:riboflavin reductase (NADPH) activity"/>
    <property type="evidence" value="ECO:0007669"/>
    <property type="project" value="TreeGrafter"/>
</dbReference>
<keyword evidence="5" id="KW-1185">Reference proteome</keyword>
<dbReference type="InterPro" id="IPR012349">
    <property type="entry name" value="Split_barrel_FMN-bd"/>
</dbReference>
<keyword evidence="2" id="KW-0560">Oxidoreductase</keyword>
<feature type="domain" description="Flavin reductase like" evidence="3">
    <location>
        <begin position="14"/>
        <end position="161"/>
    </location>
</feature>
<evidence type="ECO:0000259" key="3">
    <source>
        <dbReference type="SMART" id="SM00903"/>
    </source>
</evidence>
<organism evidence="4 5">
    <name type="scientific">Nocardia gamkensis</name>
    <dbReference type="NCBI Taxonomy" id="352869"/>
    <lineage>
        <taxon>Bacteria</taxon>
        <taxon>Bacillati</taxon>
        <taxon>Actinomycetota</taxon>
        <taxon>Actinomycetes</taxon>
        <taxon>Mycobacteriales</taxon>
        <taxon>Nocardiaceae</taxon>
        <taxon>Nocardia</taxon>
    </lineage>
</organism>
<dbReference type="SMART" id="SM00903">
    <property type="entry name" value="Flavin_Reduct"/>
    <property type="match status" value="1"/>
</dbReference>
<reference evidence="4 5" key="1">
    <citation type="submission" date="2020-04" db="EMBL/GenBank/DDBJ databases">
        <title>MicrobeNet Type strains.</title>
        <authorList>
            <person name="Nicholson A.C."/>
        </authorList>
    </citation>
    <scope>NUCLEOTIDE SEQUENCE [LARGE SCALE GENOMIC DNA]</scope>
    <source>
        <strain evidence="4 5">DSM 44956</strain>
    </source>
</reference>
<accession>A0A7X6L683</accession>
<comment type="caution">
    <text evidence="4">The sequence shown here is derived from an EMBL/GenBank/DDBJ whole genome shotgun (WGS) entry which is preliminary data.</text>
</comment>
<proteinExistence type="inferred from homology"/>
<evidence type="ECO:0000256" key="1">
    <source>
        <dbReference type="ARBA" id="ARBA00008898"/>
    </source>
</evidence>
<dbReference type="InterPro" id="IPR002563">
    <property type="entry name" value="Flavin_Rdtase-like_dom"/>
</dbReference>
<evidence type="ECO:0000313" key="4">
    <source>
        <dbReference type="EMBL" id="NKY28472.1"/>
    </source>
</evidence>
<dbReference type="SUPFAM" id="SSF50475">
    <property type="entry name" value="FMN-binding split barrel"/>
    <property type="match status" value="1"/>
</dbReference>
<dbReference type="Proteomes" id="UP000540698">
    <property type="component" value="Unassembled WGS sequence"/>
</dbReference>
<dbReference type="EMBL" id="JAAXOS010000009">
    <property type="protein sequence ID" value="NKY28472.1"/>
    <property type="molecule type" value="Genomic_DNA"/>
</dbReference>
<dbReference type="Pfam" id="PF01613">
    <property type="entry name" value="Flavin_Reduct"/>
    <property type="match status" value="1"/>
</dbReference>
<dbReference type="InterPro" id="IPR050268">
    <property type="entry name" value="NADH-dep_flavin_reductase"/>
</dbReference>
<comment type="similarity">
    <text evidence="1">Belongs to the non-flavoprotein flavin reductase family.</text>
</comment>
<dbReference type="Gene3D" id="2.30.110.10">
    <property type="entry name" value="Electron Transport, Fmn-binding Protein, Chain A"/>
    <property type="match status" value="1"/>
</dbReference>
<dbReference type="GO" id="GO:0010181">
    <property type="term" value="F:FMN binding"/>
    <property type="evidence" value="ECO:0007669"/>
    <property type="project" value="InterPro"/>
</dbReference>
<gene>
    <name evidence="4" type="ORF">HGB38_19915</name>
</gene>
<dbReference type="PANTHER" id="PTHR30466:SF15">
    <property type="entry name" value="POSSIBLE OXIDOREDUCTASE"/>
    <property type="match status" value="1"/>
</dbReference>
<dbReference type="RefSeq" id="WP_040866291.1">
    <property type="nucleotide sequence ID" value="NZ_JAAXOS010000009.1"/>
</dbReference>
<name>A0A7X6L683_9NOCA</name>
<dbReference type="AlphaFoldDB" id="A0A7X6L683"/>